<dbReference type="Gene3D" id="2.40.170.20">
    <property type="entry name" value="TonB-dependent receptor, beta-barrel domain"/>
    <property type="match status" value="1"/>
</dbReference>
<dbReference type="Proteomes" id="UP000653730">
    <property type="component" value="Unassembled WGS sequence"/>
</dbReference>
<accession>A0A926JR62</accession>
<evidence type="ECO:0000256" key="1">
    <source>
        <dbReference type="ARBA" id="ARBA00004571"/>
    </source>
</evidence>
<dbReference type="InterPro" id="IPR023997">
    <property type="entry name" value="TonB-dep_OMP_SusC/RagA_CS"/>
</dbReference>
<comment type="similarity">
    <text evidence="12 13">Belongs to the TonB-dependent receptor family.</text>
</comment>
<name>A0A926JR62_9FLAO</name>
<keyword evidence="7" id="KW-0408">Iron</keyword>
<dbReference type="InterPro" id="IPR008969">
    <property type="entry name" value="CarboxyPept-like_regulatory"/>
</dbReference>
<keyword evidence="5 12" id="KW-0812">Transmembrane</keyword>
<evidence type="ECO:0000313" key="16">
    <source>
        <dbReference type="EMBL" id="MBC9795741.1"/>
    </source>
</evidence>
<dbReference type="Gene3D" id="2.170.130.10">
    <property type="entry name" value="TonB-dependent receptor, plug domain"/>
    <property type="match status" value="1"/>
</dbReference>
<dbReference type="Gene3D" id="2.60.40.1120">
    <property type="entry name" value="Carboxypeptidase-like, regulatory domain"/>
    <property type="match status" value="1"/>
</dbReference>
<dbReference type="InterPro" id="IPR012910">
    <property type="entry name" value="Plug_dom"/>
</dbReference>
<dbReference type="Pfam" id="PF00593">
    <property type="entry name" value="TonB_dep_Rec_b-barrel"/>
    <property type="match status" value="1"/>
</dbReference>
<proteinExistence type="inferred from homology"/>
<dbReference type="GO" id="GO:0015344">
    <property type="term" value="F:siderophore uptake transmembrane transporter activity"/>
    <property type="evidence" value="ECO:0007669"/>
    <property type="project" value="TreeGrafter"/>
</dbReference>
<evidence type="ECO:0000256" key="12">
    <source>
        <dbReference type="PROSITE-ProRule" id="PRU01360"/>
    </source>
</evidence>
<dbReference type="RefSeq" id="WP_187964888.1">
    <property type="nucleotide sequence ID" value="NZ_JACVDC010000014.1"/>
</dbReference>
<evidence type="ECO:0000256" key="8">
    <source>
        <dbReference type="ARBA" id="ARBA00023065"/>
    </source>
</evidence>
<keyword evidence="4" id="KW-0410">Iron transport</keyword>
<organism evidence="16 17">
    <name type="scientific">Sinomicrobium weinanense</name>
    <dbReference type="NCBI Taxonomy" id="2842200"/>
    <lineage>
        <taxon>Bacteria</taxon>
        <taxon>Pseudomonadati</taxon>
        <taxon>Bacteroidota</taxon>
        <taxon>Flavobacteriia</taxon>
        <taxon>Flavobacteriales</taxon>
        <taxon>Flavobacteriaceae</taxon>
        <taxon>Sinomicrobium</taxon>
    </lineage>
</organism>
<dbReference type="PANTHER" id="PTHR32552">
    <property type="entry name" value="FERRICHROME IRON RECEPTOR-RELATED"/>
    <property type="match status" value="1"/>
</dbReference>
<keyword evidence="8" id="KW-0406">Ion transport</keyword>
<dbReference type="NCBIfam" id="TIGR04057">
    <property type="entry name" value="SusC_RagA_signa"/>
    <property type="match status" value="1"/>
</dbReference>
<feature type="domain" description="TonB-dependent receptor plug" evidence="15">
    <location>
        <begin position="131"/>
        <end position="253"/>
    </location>
</feature>
<evidence type="ECO:0000259" key="14">
    <source>
        <dbReference type="Pfam" id="PF00593"/>
    </source>
</evidence>
<evidence type="ECO:0000256" key="10">
    <source>
        <dbReference type="ARBA" id="ARBA00023136"/>
    </source>
</evidence>
<dbReference type="FunFam" id="2.170.130.10:FF:000008">
    <property type="entry name" value="SusC/RagA family TonB-linked outer membrane protein"/>
    <property type="match status" value="1"/>
</dbReference>
<evidence type="ECO:0000256" key="6">
    <source>
        <dbReference type="ARBA" id="ARBA00022729"/>
    </source>
</evidence>
<keyword evidence="2 12" id="KW-0813">Transport</keyword>
<dbReference type="InterPro" id="IPR037066">
    <property type="entry name" value="Plug_dom_sf"/>
</dbReference>
<keyword evidence="17" id="KW-1185">Reference proteome</keyword>
<dbReference type="InterPro" id="IPR039426">
    <property type="entry name" value="TonB-dep_rcpt-like"/>
</dbReference>
<dbReference type="FunFam" id="2.60.40.1120:FF:000003">
    <property type="entry name" value="Outer membrane protein Omp121"/>
    <property type="match status" value="1"/>
</dbReference>
<evidence type="ECO:0000256" key="5">
    <source>
        <dbReference type="ARBA" id="ARBA00022692"/>
    </source>
</evidence>
<dbReference type="PROSITE" id="PS52016">
    <property type="entry name" value="TONB_DEPENDENT_REC_3"/>
    <property type="match status" value="1"/>
</dbReference>
<keyword evidence="9 13" id="KW-0798">TonB box</keyword>
<dbReference type="NCBIfam" id="TIGR04056">
    <property type="entry name" value="OMP_RagA_SusC"/>
    <property type="match status" value="1"/>
</dbReference>
<dbReference type="InterPro" id="IPR036942">
    <property type="entry name" value="Beta-barrel_TonB_sf"/>
</dbReference>
<evidence type="ECO:0000256" key="9">
    <source>
        <dbReference type="ARBA" id="ARBA00023077"/>
    </source>
</evidence>
<dbReference type="AlphaFoldDB" id="A0A926JR62"/>
<dbReference type="InterPro" id="IPR023996">
    <property type="entry name" value="TonB-dep_OMP_SusC/RagA"/>
</dbReference>
<comment type="caution">
    <text evidence="16">The sequence shown here is derived from an EMBL/GenBank/DDBJ whole genome shotgun (WGS) entry which is preliminary data.</text>
</comment>
<dbReference type="Pfam" id="PF07715">
    <property type="entry name" value="Plug"/>
    <property type="match status" value="1"/>
</dbReference>
<keyword evidence="16" id="KW-0675">Receptor</keyword>
<protein>
    <submittedName>
        <fullName evidence="16">TonB-dependent receptor</fullName>
    </submittedName>
</protein>
<evidence type="ECO:0000256" key="13">
    <source>
        <dbReference type="RuleBase" id="RU003357"/>
    </source>
</evidence>
<evidence type="ECO:0000256" key="3">
    <source>
        <dbReference type="ARBA" id="ARBA00022452"/>
    </source>
</evidence>
<dbReference type="SUPFAM" id="SSF49464">
    <property type="entry name" value="Carboxypeptidase regulatory domain-like"/>
    <property type="match status" value="1"/>
</dbReference>
<evidence type="ECO:0000256" key="11">
    <source>
        <dbReference type="ARBA" id="ARBA00023237"/>
    </source>
</evidence>
<evidence type="ECO:0000256" key="2">
    <source>
        <dbReference type="ARBA" id="ARBA00022448"/>
    </source>
</evidence>
<keyword evidence="11 12" id="KW-0998">Cell outer membrane</keyword>
<evidence type="ECO:0000313" key="17">
    <source>
        <dbReference type="Proteomes" id="UP000653730"/>
    </source>
</evidence>
<reference evidence="16 17" key="1">
    <citation type="submission" date="2020-09" db="EMBL/GenBank/DDBJ databases">
        <title>Sinomicrobium weinanense sp. nov., a halophilic bacteria isolated from saline-alkali soil.</title>
        <authorList>
            <person name="Wu P."/>
            <person name="Ren H."/>
            <person name="Mei Y."/>
            <person name="Liang Y."/>
            <person name="Chen Z."/>
        </authorList>
    </citation>
    <scope>NUCLEOTIDE SEQUENCE [LARGE SCALE GENOMIC DNA]</scope>
    <source>
        <strain evidence="16 17">FJxs</strain>
    </source>
</reference>
<dbReference type="InterPro" id="IPR000531">
    <property type="entry name" value="Beta-barrel_TonB"/>
</dbReference>
<keyword evidence="6" id="KW-0732">Signal</keyword>
<dbReference type="EMBL" id="JACVDC010000014">
    <property type="protein sequence ID" value="MBC9795741.1"/>
    <property type="molecule type" value="Genomic_DNA"/>
</dbReference>
<comment type="subcellular location">
    <subcellularLocation>
        <location evidence="1 12">Cell outer membrane</location>
        <topology evidence="1 12">Multi-pass membrane protein</topology>
    </subcellularLocation>
</comment>
<dbReference type="SUPFAM" id="SSF56935">
    <property type="entry name" value="Porins"/>
    <property type="match status" value="1"/>
</dbReference>
<dbReference type="GO" id="GO:0009279">
    <property type="term" value="C:cell outer membrane"/>
    <property type="evidence" value="ECO:0007669"/>
    <property type="project" value="UniProtKB-SubCell"/>
</dbReference>
<feature type="domain" description="TonB-dependent receptor-like beta-barrel" evidence="14">
    <location>
        <begin position="449"/>
        <end position="996"/>
    </location>
</feature>
<dbReference type="Pfam" id="PF13715">
    <property type="entry name" value="CarbopepD_reg_2"/>
    <property type="match status" value="1"/>
</dbReference>
<evidence type="ECO:0000256" key="7">
    <source>
        <dbReference type="ARBA" id="ARBA00023004"/>
    </source>
</evidence>
<sequence length="1040" mass="114526">MKKFITFQKVLWCLLLIVGTGTYGELQASVFTGPGNEQEIVVSGTVLDPEGKPLIGTSIRVEGTNNGTLTDFDGKFTLSGVKKDAVLIVSYMGYQTQEIAVEGRTEITIAMKEDAQALDEVVVVGYGTQRKSDLTGSVSSVTASDIEKAPAVTINQALQGRAAGVHITSTSAEPGGGSSIRIRGSNSISGSNEPLIVLDGYPLPESGEADGDSYTKQTANPLSFLNPDEIESVEVLKDASATAIYGARGANGVIMITTKGGKIGKTRVTFTSEMTMSSVPDFPALLNGPDFGRIKDEERVSNGNQPRYDGLDGRPHWTDLPTTDWISQILRTGASHRYQLGISGGTKASRYFISANYTKVEGVLKYTDFNRGNIRVNLNNTLSDKVTLRTNINYTRSMSNRSEEGSGIITTPGAIFNAYKANPAAMGGELSETDDENPEFQNPLSLLREQTNETSDENLLINIHAIYDLLPGLKLNLRGGANNKSNRRDIFWPTTTVQGELNNGMAVLSTFQFNDYLVEAFANYNKEFRQHHVDIAGGYSWQQKVARRVNNRVQDFPTDNLGTDGLQLGLLPTVWSTSKVKRELQSYYLRANYNYKRKYFLTLSGRVDGSSVFSENKKYGVFPSAAVAWTVSNENFMKNSFVFSNLKLRTSYGLTGSQAIPPYGSLSQLGVANYIVGGNAVSGVAPSVLGNPDLEWEKTTQVDAGIDMGLFNNRLNITVDAYYKRTDDLLQNYQLSPSAGYTSTMKNIGSLENKGLEVTVSGEIGKKVVWNPNFNISFNRSEILDLGEDGSDIYGPDLARNIVAIPGNVMREGEPYGSFYGYRVTGLIQPSDFDYDGNPSIPLFNNDRGPGHWKFEDVNGDGVVTPDDRVIIGDPNPKFIFGWNNDISYKQFSLNLFFQGSYGNEMINVDRLFIASGRMLNNQLQEWGEKRWTSENQHNDFRWPGGVEQSNMQPNSAIVEDASFIRLKNVSLRYRLQMKPDDFIRNVELYATAHNLLTITNYSGFDPEVGVFGQNNLAPGIDFASYPRARMYQLGVKIGF</sequence>
<keyword evidence="10 12" id="KW-0472">Membrane</keyword>
<dbReference type="PANTHER" id="PTHR32552:SF68">
    <property type="entry name" value="FERRICHROME OUTER MEMBRANE TRANSPORTER_PHAGE RECEPTOR"/>
    <property type="match status" value="1"/>
</dbReference>
<evidence type="ECO:0000259" key="15">
    <source>
        <dbReference type="Pfam" id="PF07715"/>
    </source>
</evidence>
<keyword evidence="3 12" id="KW-1134">Transmembrane beta strand</keyword>
<gene>
    <name evidence="16" type="ORF">IBL28_07175</name>
</gene>
<evidence type="ECO:0000256" key="4">
    <source>
        <dbReference type="ARBA" id="ARBA00022496"/>
    </source>
</evidence>